<evidence type="ECO:0000256" key="1">
    <source>
        <dbReference type="ARBA" id="ARBA00004141"/>
    </source>
</evidence>
<keyword evidence="2 6" id="KW-0812">Transmembrane</keyword>
<protein>
    <recommendedName>
        <fullName evidence="7">Ion transport domain-containing protein</fullName>
    </recommendedName>
</protein>
<feature type="transmembrane region" description="Helical" evidence="6">
    <location>
        <begin position="59"/>
        <end position="80"/>
    </location>
</feature>
<keyword evidence="4 6" id="KW-0472">Membrane</keyword>
<dbReference type="SUPFAM" id="SSF81324">
    <property type="entry name" value="Voltage-gated potassium channels"/>
    <property type="match status" value="1"/>
</dbReference>
<feature type="transmembrane region" description="Helical" evidence="6">
    <location>
        <begin position="12"/>
        <end position="39"/>
    </location>
</feature>
<feature type="domain" description="Ion transport" evidence="7">
    <location>
        <begin position="25"/>
        <end position="148"/>
    </location>
</feature>
<organism evidence="8 9">
    <name type="scientific">Aphanomyces astaci</name>
    <name type="common">Crayfish plague agent</name>
    <dbReference type="NCBI Taxonomy" id="112090"/>
    <lineage>
        <taxon>Eukaryota</taxon>
        <taxon>Sar</taxon>
        <taxon>Stramenopiles</taxon>
        <taxon>Oomycota</taxon>
        <taxon>Saprolegniomycetes</taxon>
        <taxon>Saprolegniales</taxon>
        <taxon>Verrucalvaceae</taxon>
        <taxon>Aphanomyces</taxon>
    </lineage>
</organism>
<name>A0A397BJW5_APHAT</name>
<dbReference type="GO" id="GO:0005216">
    <property type="term" value="F:monoatomic ion channel activity"/>
    <property type="evidence" value="ECO:0007669"/>
    <property type="project" value="InterPro"/>
</dbReference>
<dbReference type="GO" id="GO:0016020">
    <property type="term" value="C:membrane"/>
    <property type="evidence" value="ECO:0007669"/>
    <property type="project" value="UniProtKB-SubCell"/>
</dbReference>
<sequence>MKKWQTRTRNFLLAQTTVWGYPVIYMEVFVGFLICLSVVQATQVNNYALTNSLNHTWRLVGVGLLSLFTVEILLKLFAFGSTEFFNRPFCQFDIVVAVVGWLFYAMTSLVPAFPVVFYDLALAVRSLRVLKLLNLFPPFHSILWTMAQANYGQVLATFPDSLKANASAWYIHKEEFQLDTFEKEELASTETLKVLPASTDAPPTIQKRVKYKMSFQRRTSDVQSAMFDFSSKKIQQDQFERKVKELNLIVLAKNEQLAALRAQVDELMQAQATAHRPTS</sequence>
<evidence type="ECO:0000256" key="6">
    <source>
        <dbReference type="SAM" id="Phobius"/>
    </source>
</evidence>
<evidence type="ECO:0000313" key="8">
    <source>
        <dbReference type="EMBL" id="RHY19067.1"/>
    </source>
</evidence>
<dbReference type="Pfam" id="PF00520">
    <property type="entry name" value="Ion_trans"/>
    <property type="match status" value="1"/>
</dbReference>
<gene>
    <name evidence="8" type="ORF">DYB36_008152</name>
</gene>
<feature type="transmembrane region" description="Helical" evidence="6">
    <location>
        <begin position="92"/>
        <end position="118"/>
    </location>
</feature>
<comment type="caution">
    <text evidence="8">The sequence shown here is derived from an EMBL/GenBank/DDBJ whole genome shotgun (WGS) entry which is preliminary data.</text>
</comment>
<dbReference type="PANTHER" id="PTHR46726:SF1">
    <property type="entry name" value="TWO-PORE CALCIUM CHANNEL 3"/>
    <property type="match status" value="1"/>
</dbReference>
<reference evidence="8 9" key="1">
    <citation type="submission" date="2018-08" db="EMBL/GenBank/DDBJ databases">
        <title>Aphanomyces genome sequencing and annotation.</title>
        <authorList>
            <person name="Minardi D."/>
            <person name="Oidtmann B."/>
            <person name="Van Der Giezen M."/>
            <person name="Studholme D.J."/>
        </authorList>
    </citation>
    <scope>NUCLEOTIDE SEQUENCE [LARGE SCALE GENOMIC DNA]</scope>
    <source>
        <strain evidence="8 9">Kv</strain>
    </source>
</reference>
<proteinExistence type="predicted"/>
<dbReference type="InterPro" id="IPR005821">
    <property type="entry name" value="Ion_trans_dom"/>
</dbReference>
<evidence type="ECO:0000256" key="2">
    <source>
        <dbReference type="ARBA" id="ARBA00022692"/>
    </source>
</evidence>
<evidence type="ECO:0000256" key="3">
    <source>
        <dbReference type="ARBA" id="ARBA00022989"/>
    </source>
</evidence>
<keyword evidence="5" id="KW-0175">Coiled coil</keyword>
<evidence type="ECO:0000259" key="7">
    <source>
        <dbReference type="Pfam" id="PF00520"/>
    </source>
</evidence>
<dbReference type="AlphaFoldDB" id="A0A397BJW5"/>
<dbReference type="Gene3D" id="1.20.120.350">
    <property type="entry name" value="Voltage-gated potassium channels. Chain C"/>
    <property type="match status" value="1"/>
</dbReference>
<keyword evidence="3 6" id="KW-1133">Transmembrane helix</keyword>
<evidence type="ECO:0000256" key="4">
    <source>
        <dbReference type="ARBA" id="ARBA00023136"/>
    </source>
</evidence>
<evidence type="ECO:0000256" key="5">
    <source>
        <dbReference type="SAM" id="Coils"/>
    </source>
</evidence>
<dbReference type="InterPro" id="IPR027359">
    <property type="entry name" value="Volt_channel_dom_sf"/>
</dbReference>
<comment type="subcellular location">
    <subcellularLocation>
        <location evidence="1">Membrane</location>
        <topology evidence="1">Multi-pass membrane protein</topology>
    </subcellularLocation>
</comment>
<feature type="coiled-coil region" evidence="5">
    <location>
        <begin position="243"/>
        <end position="270"/>
    </location>
</feature>
<dbReference type="VEuPathDB" id="FungiDB:H257_12700"/>
<dbReference type="Proteomes" id="UP000265427">
    <property type="component" value="Unassembled WGS sequence"/>
</dbReference>
<evidence type="ECO:0000313" key="9">
    <source>
        <dbReference type="Proteomes" id="UP000265427"/>
    </source>
</evidence>
<accession>A0A397BJW5</accession>
<dbReference type="EMBL" id="QUSZ01003275">
    <property type="protein sequence ID" value="RHY19067.1"/>
    <property type="molecule type" value="Genomic_DNA"/>
</dbReference>
<dbReference type="PANTHER" id="PTHR46726">
    <property type="entry name" value="TWO PORE CHANNEL 3"/>
    <property type="match status" value="1"/>
</dbReference>